<evidence type="ECO:0000256" key="2">
    <source>
        <dbReference type="ARBA" id="ARBA00022840"/>
    </source>
</evidence>
<gene>
    <name evidence="5" type="ORF">FD01_GL001411</name>
</gene>
<name>A0A0R1QP38_9LACO</name>
<keyword evidence="1" id="KW-0547">Nucleotide-binding</keyword>
<dbReference type="Gene3D" id="3.40.50.300">
    <property type="entry name" value="P-loop containing nucleotide triphosphate hydrolases"/>
    <property type="match status" value="2"/>
</dbReference>
<evidence type="ECO:0000313" key="5">
    <source>
        <dbReference type="EMBL" id="KRL43957.1"/>
    </source>
</evidence>
<dbReference type="GO" id="GO:0005524">
    <property type="term" value="F:ATP binding"/>
    <property type="evidence" value="ECO:0007669"/>
    <property type="project" value="UniProtKB-KW"/>
</dbReference>
<dbReference type="InterPro" id="IPR032524">
    <property type="entry name" value="ABC_tran_C"/>
</dbReference>
<dbReference type="InterPro" id="IPR032781">
    <property type="entry name" value="ABC_tran_Xtn"/>
</dbReference>
<dbReference type="EMBL" id="AZEU01000174">
    <property type="protein sequence ID" value="KRL43957.1"/>
    <property type="molecule type" value="Genomic_DNA"/>
</dbReference>
<dbReference type="PANTHER" id="PTHR42855:SF1">
    <property type="entry name" value="ABC TRANSPORTER DOMAIN-CONTAINING PROTEIN"/>
    <property type="match status" value="1"/>
</dbReference>
<evidence type="ECO:0000256" key="1">
    <source>
        <dbReference type="ARBA" id="ARBA00022741"/>
    </source>
</evidence>
<evidence type="ECO:0000256" key="3">
    <source>
        <dbReference type="SAM" id="Coils"/>
    </source>
</evidence>
<dbReference type="GO" id="GO:0016887">
    <property type="term" value="F:ATP hydrolysis activity"/>
    <property type="evidence" value="ECO:0007669"/>
    <property type="project" value="InterPro"/>
</dbReference>
<evidence type="ECO:0000313" key="6">
    <source>
        <dbReference type="Proteomes" id="UP000051790"/>
    </source>
</evidence>
<evidence type="ECO:0000259" key="4">
    <source>
        <dbReference type="PROSITE" id="PS50893"/>
    </source>
</evidence>
<dbReference type="CDD" id="cd03221">
    <property type="entry name" value="ABCF_EF-3"/>
    <property type="match status" value="2"/>
</dbReference>
<keyword evidence="3" id="KW-0175">Coiled coil</keyword>
<dbReference type="Pfam" id="PF00005">
    <property type="entry name" value="ABC_tran"/>
    <property type="match status" value="2"/>
</dbReference>
<keyword evidence="2" id="KW-0067">ATP-binding</keyword>
<dbReference type="PROSITE" id="PS50893">
    <property type="entry name" value="ABC_TRANSPORTER_2"/>
    <property type="match status" value="2"/>
</dbReference>
<organism evidence="5 6">
    <name type="scientific">Lacticaseibacillus manihotivorans DSM 13343 = JCM 12514</name>
    <dbReference type="NCBI Taxonomy" id="1423769"/>
    <lineage>
        <taxon>Bacteria</taxon>
        <taxon>Bacillati</taxon>
        <taxon>Bacillota</taxon>
        <taxon>Bacilli</taxon>
        <taxon>Lactobacillales</taxon>
        <taxon>Lactobacillaceae</taxon>
        <taxon>Lacticaseibacillus</taxon>
    </lineage>
</organism>
<dbReference type="InterPro" id="IPR017871">
    <property type="entry name" value="ABC_transporter-like_CS"/>
</dbReference>
<dbReference type="SMART" id="SM00382">
    <property type="entry name" value="AAA"/>
    <property type="match status" value="2"/>
</dbReference>
<dbReference type="Proteomes" id="UP000051790">
    <property type="component" value="Unassembled WGS sequence"/>
</dbReference>
<dbReference type="FunFam" id="3.40.50.300:FF:000011">
    <property type="entry name" value="Putative ABC transporter ATP-binding component"/>
    <property type="match status" value="1"/>
</dbReference>
<dbReference type="PATRIC" id="fig|1423769.4.peg.1519"/>
<dbReference type="AlphaFoldDB" id="A0A0R1QP38"/>
<dbReference type="InterPro" id="IPR003439">
    <property type="entry name" value="ABC_transporter-like_ATP-bd"/>
</dbReference>
<dbReference type="InterPro" id="IPR003593">
    <property type="entry name" value="AAA+_ATPase"/>
</dbReference>
<dbReference type="Gene3D" id="1.10.287.380">
    <property type="entry name" value="Valyl-tRNA synthetase, C-terminal domain"/>
    <property type="match status" value="1"/>
</dbReference>
<sequence length="632" mass="70195">MNMQTLSATGVSKAYGDKQLFKSIDFLINEGDRIGLIGVNGTGKTTLLNGLADTDPFDAGTVETSKTYRIAYLAQKPALDPNKKIMDAVYGGQGPVFAALRQYQSALAAYTKDPMDQQAQARYEKADAAMTQTDAWSVDTDIKTILTQLHLPDLDQTIGNLSGGQQKRVGLAQVLIESPDLLILDEPTNHLDFDSIAWLEKRLSTYKGALLVVTHDRYFLDRVANAIWELDHGTLYQYAGNYEAYVEKKAEQVEADTIAAHKEQQLYKQELAWMHAGAQARSTKQQARINRFNDIKQNMNDRPEAQGQVEMKVASTRLGKKVIVFKGANLTIGEHHILNDFDWLVQPGQRIGITGQNGAGKSTLLNVISGSRKLDSGVLEIGDTVKLGYYTQLSQDLPNDKRVIAYLQSIAEGLVTDSGERITVTQLLEQFLFPRSMHGELIGRLSGGEKRRLYLLAILMEQPNVLLLDEPTNDLDVATLTVLEDYLDQFPGTVITVSHDRYFLDKVADHLLIFDGIAKIERAVGMFTDYLAKQADQPTTTAAPAKPKTAPVAPEQPKVKTKLTYAESIEHDQLQEKMDALDDQISAWQAEMDATDGKDYQKLGGLQQQIDDANAQLDEMFDRFAALDEYVN</sequence>
<keyword evidence="6" id="KW-1185">Reference proteome</keyword>
<accession>A0A0R1QP38</accession>
<proteinExistence type="predicted"/>
<dbReference type="InterPro" id="IPR051309">
    <property type="entry name" value="ABCF_ATPase"/>
</dbReference>
<dbReference type="InterPro" id="IPR037118">
    <property type="entry name" value="Val-tRNA_synth_C_sf"/>
</dbReference>
<dbReference type="Pfam" id="PF16326">
    <property type="entry name" value="ABC_tran_CTD"/>
    <property type="match status" value="1"/>
</dbReference>
<dbReference type="SUPFAM" id="SSF52540">
    <property type="entry name" value="P-loop containing nucleoside triphosphate hydrolases"/>
    <property type="match status" value="2"/>
</dbReference>
<feature type="domain" description="ABC transporter" evidence="4">
    <location>
        <begin position="6"/>
        <end position="257"/>
    </location>
</feature>
<dbReference type="InterPro" id="IPR027417">
    <property type="entry name" value="P-loop_NTPase"/>
</dbReference>
<reference evidence="5 6" key="1">
    <citation type="journal article" date="2015" name="Genome Announc.">
        <title>Expanding the biotechnology potential of lactobacilli through comparative genomics of 213 strains and associated genera.</title>
        <authorList>
            <person name="Sun Z."/>
            <person name="Harris H.M."/>
            <person name="McCann A."/>
            <person name="Guo C."/>
            <person name="Argimon S."/>
            <person name="Zhang W."/>
            <person name="Yang X."/>
            <person name="Jeffery I.B."/>
            <person name="Cooney J.C."/>
            <person name="Kagawa T.F."/>
            <person name="Liu W."/>
            <person name="Song Y."/>
            <person name="Salvetti E."/>
            <person name="Wrobel A."/>
            <person name="Rasinkangas P."/>
            <person name="Parkhill J."/>
            <person name="Rea M.C."/>
            <person name="O'Sullivan O."/>
            <person name="Ritari J."/>
            <person name="Douillard F.P."/>
            <person name="Paul Ross R."/>
            <person name="Yang R."/>
            <person name="Briner A.E."/>
            <person name="Felis G.E."/>
            <person name="de Vos W.M."/>
            <person name="Barrangou R."/>
            <person name="Klaenhammer T.R."/>
            <person name="Caufield P.W."/>
            <person name="Cui Y."/>
            <person name="Zhang H."/>
            <person name="O'Toole P.W."/>
        </authorList>
    </citation>
    <scope>NUCLEOTIDE SEQUENCE [LARGE SCALE GENOMIC DNA]</scope>
    <source>
        <strain evidence="5 6">DSM 13343</strain>
    </source>
</reference>
<dbReference type="PROSITE" id="PS00211">
    <property type="entry name" value="ABC_TRANSPORTER_1"/>
    <property type="match status" value="1"/>
</dbReference>
<feature type="coiled-coil region" evidence="3">
    <location>
        <begin position="571"/>
        <end position="623"/>
    </location>
</feature>
<dbReference type="Pfam" id="PF12848">
    <property type="entry name" value="ABC_tran_Xtn"/>
    <property type="match status" value="1"/>
</dbReference>
<dbReference type="GO" id="GO:0003677">
    <property type="term" value="F:DNA binding"/>
    <property type="evidence" value="ECO:0007669"/>
    <property type="project" value="InterPro"/>
</dbReference>
<protein>
    <submittedName>
        <fullName evidence="5">ABC transporter ATPase</fullName>
    </submittedName>
</protein>
<feature type="domain" description="ABC transporter" evidence="4">
    <location>
        <begin position="323"/>
        <end position="543"/>
    </location>
</feature>
<comment type="caution">
    <text evidence="5">The sequence shown here is derived from an EMBL/GenBank/DDBJ whole genome shotgun (WGS) entry which is preliminary data.</text>
</comment>
<dbReference type="PANTHER" id="PTHR42855">
    <property type="entry name" value="ABC TRANSPORTER ATP-BINDING SUBUNIT"/>
    <property type="match status" value="1"/>
</dbReference>